<sequence length="72" mass="8427">MALQVGERVRVAYVNPRLHGTALKDRRGVVTARLEPTEGLKWPILEVYLGDQFPRRYFPEHHLRRDTTGERT</sequence>
<gene>
    <name evidence="1" type="ORF">ISF26_05695</name>
</gene>
<dbReference type="Proteomes" id="UP001054846">
    <property type="component" value="Chromosome"/>
</dbReference>
<proteinExistence type="predicted"/>
<dbReference type="RefSeq" id="WP_230842949.1">
    <property type="nucleotide sequence ID" value="NZ_CP063845.1"/>
</dbReference>
<accession>A0ABY3PQ41</accession>
<organism evidence="1 2">
    <name type="scientific">Gloeobacter morelensis MG652769</name>
    <dbReference type="NCBI Taxonomy" id="2781736"/>
    <lineage>
        <taxon>Bacteria</taxon>
        <taxon>Bacillati</taxon>
        <taxon>Cyanobacteriota</taxon>
        <taxon>Cyanophyceae</taxon>
        <taxon>Gloeobacterales</taxon>
        <taxon>Gloeobacteraceae</taxon>
        <taxon>Gloeobacter</taxon>
        <taxon>Gloeobacter morelensis</taxon>
    </lineage>
</organism>
<evidence type="ECO:0000313" key="1">
    <source>
        <dbReference type="EMBL" id="UFP95727.1"/>
    </source>
</evidence>
<reference evidence="1 2" key="1">
    <citation type="journal article" date="2021" name="Genome Biol. Evol.">
        <title>Complete Genome Sequencing of a Novel Gloeobacter Species from a Waterfall Cave in Mexico.</title>
        <authorList>
            <person name="Saw J.H."/>
            <person name="Cardona T."/>
            <person name="Montejano G."/>
        </authorList>
    </citation>
    <scope>NUCLEOTIDE SEQUENCE [LARGE SCALE GENOMIC DNA]</scope>
    <source>
        <strain evidence="1">MG652769</strain>
    </source>
</reference>
<name>A0ABY3PQ41_9CYAN</name>
<dbReference type="EMBL" id="CP063845">
    <property type="protein sequence ID" value="UFP95727.1"/>
    <property type="molecule type" value="Genomic_DNA"/>
</dbReference>
<protein>
    <submittedName>
        <fullName evidence="1">Uncharacterized protein</fullName>
    </submittedName>
</protein>
<keyword evidence="2" id="KW-1185">Reference proteome</keyword>
<evidence type="ECO:0000313" key="2">
    <source>
        <dbReference type="Proteomes" id="UP001054846"/>
    </source>
</evidence>